<dbReference type="eggNOG" id="COG0515">
    <property type="taxonomic scope" value="Bacteria"/>
</dbReference>
<dbReference type="GO" id="GO:0004674">
    <property type="term" value="F:protein serine/threonine kinase activity"/>
    <property type="evidence" value="ECO:0007669"/>
    <property type="project" value="UniProtKB-KW"/>
</dbReference>
<dbReference type="Gene3D" id="1.10.510.10">
    <property type="entry name" value="Transferase(Phosphotransferase) domain 1"/>
    <property type="match status" value="1"/>
</dbReference>
<dbReference type="PROSITE" id="PS50011">
    <property type="entry name" value="PROTEIN_KINASE_DOM"/>
    <property type="match status" value="1"/>
</dbReference>
<dbReference type="InterPro" id="IPR011009">
    <property type="entry name" value="Kinase-like_dom_sf"/>
</dbReference>
<organism evidence="6 7">
    <name type="scientific">Haliangium ochraceum (strain DSM 14365 / JCM 11303 / SMP-2)</name>
    <dbReference type="NCBI Taxonomy" id="502025"/>
    <lineage>
        <taxon>Bacteria</taxon>
        <taxon>Pseudomonadati</taxon>
        <taxon>Myxococcota</taxon>
        <taxon>Polyangia</taxon>
        <taxon>Haliangiales</taxon>
        <taxon>Kofleriaceae</taxon>
        <taxon>Haliangium</taxon>
    </lineage>
</organism>
<evidence type="ECO:0000313" key="7">
    <source>
        <dbReference type="Proteomes" id="UP000001880"/>
    </source>
</evidence>
<dbReference type="HOGENOM" id="CLU_000288_63_44_7"/>
<dbReference type="PANTHER" id="PTHR43289">
    <property type="entry name" value="MITOGEN-ACTIVATED PROTEIN KINASE KINASE KINASE 20-RELATED"/>
    <property type="match status" value="1"/>
</dbReference>
<keyword evidence="1" id="KW-0808">Transferase</keyword>
<dbReference type="Proteomes" id="UP000001880">
    <property type="component" value="Chromosome"/>
</dbReference>
<keyword evidence="6" id="KW-0723">Serine/threonine-protein kinase</keyword>
<feature type="domain" description="Protein kinase" evidence="5">
    <location>
        <begin position="11"/>
        <end position="288"/>
    </location>
</feature>
<evidence type="ECO:0000256" key="1">
    <source>
        <dbReference type="ARBA" id="ARBA00022679"/>
    </source>
</evidence>
<name>D0LHT5_HALO1</name>
<dbReference type="RefSeq" id="WP_012827372.1">
    <property type="nucleotide sequence ID" value="NC_013440.1"/>
</dbReference>
<evidence type="ECO:0000259" key="5">
    <source>
        <dbReference type="PROSITE" id="PS50011"/>
    </source>
</evidence>
<dbReference type="SMART" id="SM00220">
    <property type="entry name" value="S_TKc"/>
    <property type="match status" value="1"/>
</dbReference>
<dbReference type="STRING" id="502025.Hoch_2219"/>
<dbReference type="PROSITE" id="PS00108">
    <property type="entry name" value="PROTEIN_KINASE_ST"/>
    <property type="match status" value="1"/>
</dbReference>
<dbReference type="GO" id="GO:0005524">
    <property type="term" value="F:ATP binding"/>
    <property type="evidence" value="ECO:0007669"/>
    <property type="project" value="UniProtKB-KW"/>
</dbReference>
<dbReference type="SUPFAM" id="SSF56112">
    <property type="entry name" value="Protein kinase-like (PK-like)"/>
    <property type="match status" value="1"/>
</dbReference>
<keyword evidence="3 6" id="KW-0418">Kinase</keyword>
<evidence type="ECO:0000256" key="2">
    <source>
        <dbReference type="ARBA" id="ARBA00022741"/>
    </source>
</evidence>
<dbReference type="InterPro" id="IPR000719">
    <property type="entry name" value="Prot_kinase_dom"/>
</dbReference>
<gene>
    <name evidence="6" type="ordered locus">Hoch_2219</name>
</gene>
<dbReference type="InterPro" id="IPR008271">
    <property type="entry name" value="Ser/Thr_kinase_AS"/>
</dbReference>
<proteinExistence type="predicted"/>
<dbReference type="Gene3D" id="3.30.200.20">
    <property type="entry name" value="Phosphorylase Kinase, domain 1"/>
    <property type="match status" value="1"/>
</dbReference>
<dbReference type="KEGG" id="hoh:Hoch_2219"/>
<dbReference type="EMBL" id="CP001804">
    <property type="protein sequence ID" value="ACY14764.1"/>
    <property type="molecule type" value="Genomic_DNA"/>
</dbReference>
<keyword evidence="2" id="KW-0547">Nucleotide-binding</keyword>
<dbReference type="PANTHER" id="PTHR43289:SF6">
    <property type="entry name" value="SERINE_THREONINE-PROTEIN KINASE NEKL-3"/>
    <property type="match status" value="1"/>
</dbReference>
<protein>
    <submittedName>
        <fullName evidence="6">Serine/threonine protein kinase</fullName>
    </submittedName>
</protein>
<keyword evidence="7" id="KW-1185">Reference proteome</keyword>
<dbReference type="AlphaFoldDB" id="D0LHT5"/>
<evidence type="ECO:0000256" key="3">
    <source>
        <dbReference type="ARBA" id="ARBA00022777"/>
    </source>
</evidence>
<dbReference type="CDD" id="cd14014">
    <property type="entry name" value="STKc_PknB_like"/>
    <property type="match status" value="1"/>
</dbReference>
<dbReference type="OrthoDB" id="9801841at2"/>
<accession>D0LHT5</accession>
<reference evidence="6 7" key="1">
    <citation type="journal article" date="2010" name="Stand. Genomic Sci.">
        <title>Complete genome sequence of Haliangium ochraceum type strain (SMP-2).</title>
        <authorList>
            <consortium name="US DOE Joint Genome Institute (JGI-PGF)"/>
            <person name="Ivanova N."/>
            <person name="Daum C."/>
            <person name="Lang E."/>
            <person name="Abt B."/>
            <person name="Kopitz M."/>
            <person name="Saunders E."/>
            <person name="Lapidus A."/>
            <person name="Lucas S."/>
            <person name="Glavina Del Rio T."/>
            <person name="Nolan M."/>
            <person name="Tice H."/>
            <person name="Copeland A."/>
            <person name="Cheng J.F."/>
            <person name="Chen F."/>
            <person name="Bruce D."/>
            <person name="Goodwin L."/>
            <person name="Pitluck S."/>
            <person name="Mavromatis K."/>
            <person name="Pati A."/>
            <person name="Mikhailova N."/>
            <person name="Chen A."/>
            <person name="Palaniappan K."/>
            <person name="Land M."/>
            <person name="Hauser L."/>
            <person name="Chang Y.J."/>
            <person name="Jeffries C.D."/>
            <person name="Detter J.C."/>
            <person name="Brettin T."/>
            <person name="Rohde M."/>
            <person name="Goker M."/>
            <person name="Bristow J."/>
            <person name="Markowitz V."/>
            <person name="Eisen J.A."/>
            <person name="Hugenholtz P."/>
            <person name="Kyrpides N.C."/>
            <person name="Klenk H.P."/>
        </authorList>
    </citation>
    <scope>NUCLEOTIDE SEQUENCE [LARGE SCALE GENOMIC DNA]</scope>
    <source>
        <strain evidence="7">DSM 14365 / CIP 107738 / JCM 11303 / AJ 13395 / SMP-2</strain>
    </source>
</reference>
<sequence>MSELPGGIADIEITGRAGTGGMSEVYRARRVSDGAPVAVKVLHDMWREVPELVARFHNEARLLSELRHRHIVAALARGTLDDGRPYLVLEWMPSDLARALTDREPVPLGHARRVGAALASALAELHARGIVHRDLKPANVLLSGDELAAAELKLGDLGLAKIPAAAVASASPATGHAVSMGARSSLGTGDYMAPEQWFGAKTVDAAADVYALGVLLFRMLSGRLPFAAEHERELMVLHLFESPPWELLEHLAHDTEGARALYACLRVMLDKSAAQRPSAAAIADALAS</sequence>
<keyword evidence="4" id="KW-0067">ATP-binding</keyword>
<evidence type="ECO:0000256" key="4">
    <source>
        <dbReference type="ARBA" id="ARBA00022840"/>
    </source>
</evidence>
<evidence type="ECO:0000313" key="6">
    <source>
        <dbReference type="EMBL" id="ACY14764.1"/>
    </source>
</evidence>
<dbReference type="Pfam" id="PF00069">
    <property type="entry name" value="Pkinase"/>
    <property type="match status" value="1"/>
</dbReference>